<dbReference type="AlphaFoldDB" id="A0A6A6P5E8"/>
<sequence length="421" mass="44746">MIPATDSSSRIGSLVINPGGPGGSATRLNEAAMIGPFTWPEALQKHFDIVGLDPRGVSKSSLAKCDPDIWNERVSYMPNTSEDFDALVDHNQRLATGCANPTGPLIRHISTQSVIRDLDAARAALGDEQITYLGLSYGTQIGHEYAALFPDRVRHTVLDGALGHSQPETAAFAAESTAYETVLGAFFAWRNATDDCAQRGEDLAGLFAGLVAAADEEPIPPPACPDASEPCRADVAGEELRVRAAGLLLERAAWPGLARALGRAADGNATAPSTRLATAADWPRYSPLVIGGADWWHQSDALGDLGAKQRLGAALNPHTGGMAQSYCYQAACAEWPIPMGDPQRYLYVEDAPPILVVNALYDPSTSYEWAVGMREQIEDSVLLTRNGYGHTSFSLSGEATEIMVAKLVNGTMPPASTVVDT</sequence>
<dbReference type="SUPFAM" id="SSF53474">
    <property type="entry name" value="alpha/beta-Hydrolases"/>
    <property type="match status" value="1"/>
</dbReference>
<dbReference type="PANTHER" id="PTHR43248">
    <property type="entry name" value="2-SUCCINYL-6-HYDROXY-2,4-CYCLOHEXADIENE-1-CARBOXYLATE SYNTHASE"/>
    <property type="match status" value="1"/>
</dbReference>
<dbReference type="Proteomes" id="UP000799766">
    <property type="component" value="Unassembled WGS sequence"/>
</dbReference>
<dbReference type="OrthoDB" id="425534at2759"/>
<name>A0A6A6P5E8_9PEZI</name>
<dbReference type="PANTHER" id="PTHR43248:SF30">
    <property type="entry name" value="AB HYDROLASE-1 DOMAIN-CONTAINING PROTEIN"/>
    <property type="match status" value="1"/>
</dbReference>
<evidence type="ECO:0000313" key="5">
    <source>
        <dbReference type="EMBL" id="KAF2458998.1"/>
    </source>
</evidence>
<protein>
    <submittedName>
        <fullName evidence="5">Alpha/Beta hydrolase protein</fullName>
    </submittedName>
</protein>
<keyword evidence="6" id="KW-1185">Reference proteome</keyword>
<dbReference type="Gene3D" id="3.40.50.1820">
    <property type="entry name" value="alpha/beta hydrolase"/>
    <property type="match status" value="1"/>
</dbReference>
<reference evidence="5" key="1">
    <citation type="journal article" date="2020" name="Stud. Mycol.">
        <title>101 Dothideomycetes genomes: a test case for predicting lifestyles and emergence of pathogens.</title>
        <authorList>
            <person name="Haridas S."/>
            <person name="Albert R."/>
            <person name="Binder M."/>
            <person name="Bloem J."/>
            <person name="Labutti K."/>
            <person name="Salamov A."/>
            <person name="Andreopoulos B."/>
            <person name="Baker S."/>
            <person name="Barry K."/>
            <person name="Bills G."/>
            <person name="Bluhm B."/>
            <person name="Cannon C."/>
            <person name="Castanera R."/>
            <person name="Culley D."/>
            <person name="Daum C."/>
            <person name="Ezra D."/>
            <person name="Gonzalez J."/>
            <person name="Henrissat B."/>
            <person name="Kuo A."/>
            <person name="Liang C."/>
            <person name="Lipzen A."/>
            <person name="Lutzoni F."/>
            <person name="Magnuson J."/>
            <person name="Mondo S."/>
            <person name="Nolan M."/>
            <person name="Ohm R."/>
            <person name="Pangilinan J."/>
            <person name="Park H.-J."/>
            <person name="Ramirez L."/>
            <person name="Alfaro M."/>
            <person name="Sun H."/>
            <person name="Tritt A."/>
            <person name="Yoshinaga Y."/>
            <person name="Zwiers L.-H."/>
            <person name="Turgeon B."/>
            <person name="Goodwin S."/>
            <person name="Spatafora J."/>
            <person name="Crous P."/>
            <person name="Grigoriev I."/>
        </authorList>
    </citation>
    <scope>NUCLEOTIDE SEQUENCE</scope>
    <source>
        <strain evidence="5">ATCC 16933</strain>
    </source>
</reference>
<accession>A0A6A6P5E8</accession>
<dbReference type="GO" id="GO:0016787">
    <property type="term" value="F:hydrolase activity"/>
    <property type="evidence" value="ECO:0007669"/>
    <property type="project" value="UniProtKB-KW"/>
</dbReference>
<comment type="similarity">
    <text evidence="1">Belongs to the peptidase S33 family.</text>
</comment>
<evidence type="ECO:0000256" key="1">
    <source>
        <dbReference type="ARBA" id="ARBA00010088"/>
    </source>
</evidence>
<evidence type="ECO:0000259" key="4">
    <source>
        <dbReference type="Pfam" id="PF00561"/>
    </source>
</evidence>
<feature type="region of interest" description="Disordered" evidence="3">
    <location>
        <begin position="1"/>
        <end position="22"/>
    </location>
</feature>
<feature type="compositionally biased region" description="Polar residues" evidence="3">
    <location>
        <begin position="1"/>
        <end position="11"/>
    </location>
</feature>
<dbReference type="InterPro" id="IPR029058">
    <property type="entry name" value="AB_hydrolase_fold"/>
</dbReference>
<evidence type="ECO:0000313" key="6">
    <source>
        <dbReference type="Proteomes" id="UP000799766"/>
    </source>
</evidence>
<dbReference type="EMBL" id="MU001676">
    <property type="protein sequence ID" value="KAF2458998.1"/>
    <property type="molecule type" value="Genomic_DNA"/>
</dbReference>
<proteinExistence type="inferred from homology"/>
<dbReference type="InterPro" id="IPR000073">
    <property type="entry name" value="AB_hydrolase_1"/>
</dbReference>
<dbReference type="Pfam" id="PF00561">
    <property type="entry name" value="Abhydrolase_1"/>
    <property type="match status" value="1"/>
</dbReference>
<evidence type="ECO:0000256" key="3">
    <source>
        <dbReference type="SAM" id="MobiDB-lite"/>
    </source>
</evidence>
<gene>
    <name evidence="5" type="ORF">BDY21DRAFT_283019</name>
</gene>
<organism evidence="5 6">
    <name type="scientific">Lineolata rhizophorae</name>
    <dbReference type="NCBI Taxonomy" id="578093"/>
    <lineage>
        <taxon>Eukaryota</taxon>
        <taxon>Fungi</taxon>
        <taxon>Dikarya</taxon>
        <taxon>Ascomycota</taxon>
        <taxon>Pezizomycotina</taxon>
        <taxon>Dothideomycetes</taxon>
        <taxon>Dothideomycetes incertae sedis</taxon>
        <taxon>Lineolatales</taxon>
        <taxon>Lineolataceae</taxon>
        <taxon>Lineolata</taxon>
    </lineage>
</organism>
<evidence type="ECO:0000256" key="2">
    <source>
        <dbReference type="ARBA" id="ARBA00022801"/>
    </source>
</evidence>
<dbReference type="InterPro" id="IPR051601">
    <property type="entry name" value="Serine_prot/Carboxylest_S33"/>
</dbReference>
<keyword evidence="2 5" id="KW-0378">Hydrolase</keyword>
<feature type="domain" description="AB hydrolase-1" evidence="4">
    <location>
        <begin position="14"/>
        <end position="390"/>
    </location>
</feature>